<dbReference type="RefSeq" id="WP_111627845.1">
    <property type="nucleotide sequence ID" value="NZ_QLMC01000002.1"/>
</dbReference>
<reference evidence="2 3" key="1">
    <citation type="submission" date="2018-06" db="EMBL/GenBank/DDBJ databases">
        <title>Genomic Encyclopedia of Archaeal and Bacterial Type Strains, Phase II (KMG-II): from individual species to whole genera.</title>
        <authorList>
            <person name="Goeker M."/>
        </authorList>
    </citation>
    <scope>NUCLEOTIDE SEQUENCE [LARGE SCALE GENOMIC DNA]</scope>
    <source>
        <strain evidence="2 3">DSM 21851</strain>
    </source>
</reference>
<evidence type="ECO:0000313" key="3">
    <source>
        <dbReference type="Proteomes" id="UP000248790"/>
    </source>
</evidence>
<proteinExistence type="predicted"/>
<evidence type="ECO:0000259" key="1">
    <source>
        <dbReference type="Pfam" id="PF00551"/>
    </source>
</evidence>
<dbReference type="SUPFAM" id="SSF53328">
    <property type="entry name" value="Formyltransferase"/>
    <property type="match status" value="1"/>
</dbReference>
<dbReference type="OrthoDB" id="9802815at2"/>
<keyword evidence="2" id="KW-0808">Transferase</keyword>
<dbReference type="EMBL" id="QLMC01000002">
    <property type="protein sequence ID" value="RAK00072.1"/>
    <property type="molecule type" value="Genomic_DNA"/>
</dbReference>
<dbReference type="PANTHER" id="PTHR11138:SF5">
    <property type="entry name" value="METHIONYL-TRNA FORMYLTRANSFERASE, MITOCHONDRIAL"/>
    <property type="match status" value="1"/>
</dbReference>
<sequence length="254" mass="29160">MRIVFITQDEPFYLAKNLDYLLKKLPPYAKVVGTVVADVSPFGKKETMTEKAKKTYDIFGLPFFLRYGLKFVTSKLNRQNSVKHLLERYQIPLIHLETNINKPESLEKIGAYKPDLLISILGNQIFKRPLLDLAPLGCLNLHTALLPKYRGLMPSFWVMRYNEKYTGVSVFFVDEGIDSGPILVQKKVEIGNRSQAELIEYTKQIGMDCIIESIEKIHAGNYELIENDASQMTYFSFPTREDVKAFLAAGKRFY</sequence>
<accession>A0A327X1M2</accession>
<gene>
    <name evidence="2" type="ORF">LX87_01770</name>
</gene>
<dbReference type="InterPro" id="IPR036477">
    <property type="entry name" value="Formyl_transf_N_sf"/>
</dbReference>
<dbReference type="InterPro" id="IPR001555">
    <property type="entry name" value="GART_AS"/>
</dbReference>
<dbReference type="AlphaFoldDB" id="A0A327X1M2"/>
<feature type="domain" description="Formyl transferase N-terminal" evidence="1">
    <location>
        <begin position="74"/>
        <end position="197"/>
    </location>
</feature>
<dbReference type="Gene3D" id="3.40.50.12230">
    <property type="match status" value="1"/>
</dbReference>
<dbReference type="InterPro" id="IPR002376">
    <property type="entry name" value="Formyl_transf_N"/>
</dbReference>
<dbReference type="Proteomes" id="UP000248790">
    <property type="component" value="Unassembled WGS sequence"/>
</dbReference>
<dbReference type="GO" id="GO:0004479">
    <property type="term" value="F:methionyl-tRNA formyltransferase activity"/>
    <property type="evidence" value="ECO:0007669"/>
    <property type="project" value="TreeGrafter"/>
</dbReference>
<comment type="caution">
    <text evidence="2">The sequence shown here is derived from an EMBL/GenBank/DDBJ whole genome shotgun (WGS) entry which is preliminary data.</text>
</comment>
<dbReference type="PANTHER" id="PTHR11138">
    <property type="entry name" value="METHIONYL-TRNA FORMYLTRANSFERASE"/>
    <property type="match status" value="1"/>
</dbReference>
<organism evidence="2 3">
    <name type="scientific">Larkinella arboricola</name>
    <dbReference type="NCBI Taxonomy" id="643671"/>
    <lineage>
        <taxon>Bacteria</taxon>
        <taxon>Pseudomonadati</taxon>
        <taxon>Bacteroidota</taxon>
        <taxon>Cytophagia</taxon>
        <taxon>Cytophagales</taxon>
        <taxon>Spirosomataceae</taxon>
        <taxon>Larkinella</taxon>
    </lineage>
</organism>
<keyword evidence="3" id="KW-1185">Reference proteome</keyword>
<dbReference type="Pfam" id="PF00551">
    <property type="entry name" value="Formyl_trans_N"/>
    <property type="match status" value="1"/>
</dbReference>
<name>A0A327X1M2_LARAB</name>
<evidence type="ECO:0000313" key="2">
    <source>
        <dbReference type="EMBL" id="RAK00072.1"/>
    </source>
</evidence>
<protein>
    <submittedName>
        <fullName evidence="2">Methionyl-tRNA formyltransferase</fullName>
    </submittedName>
</protein>
<dbReference type="PROSITE" id="PS00373">
    <property type="entry name" value="GART"/>
    <property type="match status" value="1"/>
</dbReference>
<dbReference type="GO" id="GO:0005829">
    <property type="term" value="C:cytosol"/>
    <property type="evidence" value="ECO:0007669"/>
    <property type="project" value="TreeGrafter"/>
</dbReference>